<dbReference type="Gene3D" id="1.10.630.10">
    <property type="entry name" value="Cytochrome P450"/>
    <property type="match status" value="1"/>
</dbReference>
<dbReference type="Pfam" id="PF00067">
    <property type="entry name" value="p450"/>
    <property type="match status" value="1"/>
</dbReference>
<dbReference type="InterPro" id="IPR002401">
    <property type="entry name" value="Cyt_P450_E_grp-I"/>
</dbReference>
<dbReference type="GO" id="GO:0004497">
    <property type="term" value="F:monooxygenase activity"/>
    <property type="evidence" value="ECO:0007669"/>
    <property type="project" value="UniProtKB-KW"/>
</dbReference>
<evidence type="ECO:0000256" key="10">
    <source>
        <dbReference type="SAM" id="Phobius"/>
    </source>
</evidence>
<dbReference type="PRINTS" id="PR00385">
    <property type="entry name" value="P450"/>
</dbReference>
<keyword evidence="12" id="KW-1185">Reference proteome</keyword>
<evidence type="ECO:0000256" key="8">
    <source>
        <dbReference type="PIRSR" id="PIRSR602401-1"/>
    </source>
</evidence>
<name>A0A6A6JTT4_WESOR</name>
<feature type="transmembrane region" description="Helical" evidence="10">
    <location>
        <begin position="12"/>
        <end position="32"/>
    </location>
</feature>
<dbReference type="InterPro" id="IPR017972">
    <property type="entry name" value="Cyt_P450_CS"/>
</dbReference>
<dbReference type="PRINTS" id="PR00463">
    <property type="entry name" value="EP450I"/>
</dbReference>
<keyword evidence="4 8" id="KW-0479">Metal-binding</keyword>
<proteinExistence type="inferred from homology"/>
<feature type="binding site" description="axial binding residue" evidence="8">
    <location>
        <position position="446"/>
    </location>
    <ligand>
        <name>heme</name>
        <dbReference type="ChEBI" id="CHEBI:30413"/>
    </ligand>
    <ligandPart>
        <name>Fe</name>
        <dbReference type="ChEBI" id="CHEBI:18248"/>
    </ligandPart>
</feature>
<comment type="similarity">
    <text evidence="2 9">Belongs to the cytochrome P450 family.</text>
</comment>
<sequence length="503" mass="57727">MLWFLPVLVQRAVAVICLLSLYPFFLAIRNIFFHPLSKYPGPWLRATFFWPELWTTLTGNSVPTHKALHDQYGHVVRIAPDALSYNDPQAWRDIHGFPEKGKPQMRKDRTGFGDSPDDENILVANDNDHARIRKLLSHAMSDAALRKQEPIVAAHQENLLEKFYARIEGPEKGITDLTHWCTFTAFDIIGDIGLGSSFGAVDAGGYHSWIANLFASIKFLGILRVAETYKWVGRLMHCAMETFPAMQKSRDLHIKLTKDKTLGRMKTVTEREDFMTHVMKYPSNDPRSMNEKETVQTFAFLIVAATETVSTAACGAMYLTLSHPHVHQRLRQEIRDAFPTKESIRYSTIATLPYLNAVIEESLRRYTPAPASFPRRTTVEGNVICGEYVPPNMQVAVHQWSTYLSESNFADPLTFDPDRWLEPTPEKYKNDKKHALQPFGLGPRGCIGKNIFYLEVRSLLVRLFWHFDIELCEESKNWMDHKAFLMWEKPQLLVKLSKRQEGV</sequence>
<keyword evidence="7 9" id="KW-0503">Monooxygenase</keyword>
<dbReference type="PROSITE" id="PS00086">
    <property type="entry name" value="CYTOCHROME_P450"/>
    <property type="match status" value="1"/>
</dbReference>
<dbReference type="PANTHER" id="PTHR24305:SF29">
    <property type="entry name" value="BENZOATE-PARA-HYDROXYLASE"/>
    <property type="match status" value="1"/>
</dbReference>
<dbReference type="CDD" id="cd11058">
    <property type="entry name" value="CYP60B-like"/>
    <property type="match status" value="1"/>
</dbReference>
<dbReference type="GO" id="GO:0016705">
    <property type="term" value="F:oxidoreductase activity, acting on paired donors, with incorporation or reduction of molecular oxygen"/>
    <property type="evidence" value="ECO:0007669"/>
    <property type="project" value="InterPro"/>
</dbReference>
<keyword evidence="6 8" id="KW-0408">Iron</keyword>
<dbReference type="Proteomes" id="UP000800097">
    <property type="component" value="Unassembled WGS sequence"/>
</dbReference>
<evidence type="ECO:0000256" key="5">
    <source>
        <dbReference type="ARBA" id="ARBA00023002"/>
    </source>
</evidence>
<dbReference type="OrthoDB" id="1470350at2759"/>
<dbReference type="GO" id="GO:0005506">
    <property type="term" value="F:iron ion binding"/>
    <property type="evidence" value="ECO:0007669"/>
    <property type="project" value="InterPro"/>
</dbReference>
<dbReference type="AlphaFoldDB" id="A0A6A6JTT4"/>
<comment type="cofactor">
    <cofactor evidence="1 8">
        <name>heme</name>
        <dbReference type="ChEBI" id="CHEBI:30413"/>
    </cofactor>
</comment>
<accession>A0A6A6JTT4</accession>
<evidence type="ECO:0000256" key="1">
    <source>
        <dbReference type="ARBA" id="ARBA00001971"/>
    </source>
</evidence>
<evidence type="ECO:0000256" key="6">
    <source>
        <dbReference type="ARBA" id="ARBA00023004"/>
    </source>
</evidence>
<dbReference type="PANTHER" id="PTHR24305">
    <property type="entry name" value="CYTOCHROME P450"/>
    <property type="match status" value="1"/>
</dbReference>
<evidence type="ECO:0000256" key="4">
    <source>
        <dbReference type="ARBA" id="ARBA00022723"/>
    </source>
</evidence>
<keyword evidence="10" id="KW-0472">Membrane</keyword>
<reference evidence="11" key="1">
    <citation type="journal article" date="2020" name="Stud. Mycol.">
        <title>101 Dothideomycetes genomes: a test case for predicting lifestyles and emergence of pathogens.</title>
        <authorList>
            <person name="Haridas S."/>
            <person name="Albert R."/>
            <person name="Binder M."/>
            <person name="Bloem J."/>
            <person name="Labutti K."/>
            <person name="Salamov A."/>
            <person name="Andreopoulos B."/>
            <person name="Baker S."/>
            <person name="Barry K."/>
            <person name="Bills G."/>
            <person name="Bluhm B."/>
            <person name="Cannon C."/>
            <person name="Castanera R."/>
            <person name="Culley D."/>
            <person name="Daum C."/>
            <person name="Ezra D."/>
            <person name="Gonzalez J."/>
            <person name="Henrissat B."/>
            <person name="Kuo A."/>
            <person name="Liang C."/>
            <person name="Lipzen A."/>
            <person name="Lutzoni F."/>
            <person name="Magnuson J."/>
            <person name="Mondo S."/>
            <person name="Nolan M."/>
            <person name="Ohm R."/>
            <person name="Pangilinan J."/>
            <person name="Park H.-J."/>
            <person name="Ramirez L."/>
            <person name="Alfaro M."/>
            <person name="Sun H."/>
            <person name="Tritt A."/>
            <person name="Yoshinaga Y."/>
            <person name="Zwiers L.-H."/>
            <person name="Turgeon B."/>
            <person name="Goodwin S."/>
            <person name="Spatafora J."/>
            <person name="Crous P."/>
            <person name="Grigoriev I."/>
        </authorList>
    </citation>
    <scope>NUCLEOTIDE SEQUENCE</scope>
    <source>
        <strain evidence="11">CBS 379.55</strain>
    </source>
</reference>
<dbReference type="SUPFAM" id="SSF48264">
    <property type="entry name" value="Cytochrome P450"/>
    <property type="match status" value="1"/>
</dbReference>
<evidence type="ECO:0000256" key="9">
    <source>
        <dbReference type="RuleBase" id="RU000461"/>
    </source>
</evidence>
<keyword evidence="3 8" id="KW-0349">Heme</keyword>
<dbReference type="InterPro" id="IPR036396">
    <property type="entry name" value="Cyt_P450_sf"/>
</dbReference>
<protein>
    <submittedName>
        <fullName evidence="11">Cytochrome P450 monooxygenase-like protein</fullName>
    </submittedName>
</protein>
<evidence type="ECO:0000313" key="12">
    <source>
        <dbReference type="Proteomes" id="UP000800097"/>
    </source>
</evidence>
<dbReference type="GO" id="GO:0020037">
    <property type="term" value="F:heme binding"/>
    <property type="evidence" value="ECO:0007669"/>
    <property type="project" value="InterPro"/>
</dbReference>
<keyword evidence="10" id="KW-1133">Transmembrane helix</keyword>
<organism evidence="11 12">
    <name type="scientific">Westerdykella ornata</name>
    <dbReference type="NCBI Taxonomy" id="318751"/>
    <lineage>
        <taxon>Eukaryota</taxon>
        <taxon>Fungi</taxon>
        <taxon>Dikarya</taxon>
        <taxon>Ascomycota</taxon>
        <taxon>Pezizomycotina</taxon>
        <taxon>Dothideomycetes</taxon>
        <taxon>Pleosporomycetidae</taxon>
        <taxon>Pleosporales</taxon>
        <taxon>Sporormiaceae</taxon>
        <taxon>Westerdykella</taxon>
    </lineage>
</organism>
<evidence type="ECO:0000256" key="3">
    <source>
        <dbReference type="ARBA" id="ARBA00022617"/>
    </source>
</evidence>
<dbReference type="InterPro" id="IPR050121">
    <property type="entry name" value="Cytochrome_P450_monoxygenase"/>
</dbReference>
<gene>
    <name evidence="11" type="ORF">EI97DRAFT_430344</name>
</gene>
<dbReference type="RefSeq" id="XP_033656787.1">
    <property type="nucleotide sequence ID" value="XM_033797663.1"/>
</dbReference>
<dbReference type="GeneID" id="54550838"/>
<keyword evidence="5 9" id="KW-0560">Oxidoreductase</keyword>
<evidence type="ECO:0000256" key="7">
    <source>
        <dbReference type="ARBA" id="ARBA00023033"/>
    </source>
</evidence>
<dbReference type="InterPro" id="IPR001128">
    <property type="entry name" value="Cyt_P450"/>
</dbReference>
<evidence type="ECO:0000256" key="2">
    <source>
        <dbReference type="ARBA" id="ARBA00010617"/>
    </source>
</evidence>
<evidence type="ECO:0000313" key="11">
    <source>
        <dbReference type="EMBL" id="KAF2279248.1"/>
    </source>
</evidence>
<keyword evidence="10" id="KW-0812">Transmembrane</keyword>
<dbReference type="EMBL" id="ML986486">
    <property type="protein sequence ID" value="KAF2279248.1"/>
    <property type="molecule type" value="Genomic_DNA"/>
</dbReference>